<dbReference type="EMBL" id="CAJHNH020000546">
    <property type="protein sequence ID" value="CAG5118394.1"/>
    <property type="molecule type" value="Genomic_DNA"/>
</dbReference>
<organism evidence="3 4">
    <name type="scientific">Candidula unifasciata</name>
    <dbReference type="NCBI Taxonomy" id="100452"/>
    <lineage>
        <taxon>Eukaryota</taxon>
        <taxon>Metazoa</taxon>
        <taxon>Spiralia</taxon>
        <taxon>Lophotrochozoa</taxon>
        <taxon>Mollusca</taxon>
        <taxon>Gastropoda</taxon>
        <taxon>Heterobranchia</taxon>
        <taxon>Euthyneura</taxon>
        <taxon>Panpulmonata</taxon>
        <taxon>Eupulmonata</taxon>
        <taxon>Stylommatophora</taxon>
        <taxon>Helicina</taxon>
        <taxon>Helicoidea</taxon>
        <taxon>Geomitridae</taxon>
        <taxon>Candidula</taxon>
    </lineage>
</organism>
<gene>
    <name evidence="3" type="ORF">CUNI_LOCUS3952</name>
</gene>
<evidence type="ECO:0000313" key="3">
    <source>
        <dbReference type="EMBL" id="CAG5118394.1"/>
    </source>
</evidence>
<evidence type="ECO:0000256" key="2">
    <source>
        <dbReference type="SAM" id="SignalP"/>
    </source>
</evidence>
<feature type="non-terminal residue" evidence="3">
    <location>
        <position position="1"/>
    </location>
</feature>
<dbReference type="AlphaFoldDB" id="A0A8S3YN00"/>
<evidence type="ECO:0000313" key="4">
    <source>
        <dbReference type="Proteomes" id="UP000678393"/>
    </source>
</evidence>
<proteinExistence type="predicted"/>
<feature type="region of interest" description="Disordered" evidence="1">
    <location>
        <begin position="27"/>
        <end position="54"/>
    </location>
</feature>
<dbReference type="Proteomes" id="UP000678393">
    <property type="component" value="Unassembled WGS sequence"/>
</dbReference>
<feature type="signal peptide" evidence="2">
    <location>
        <begin position="1"/>
        <end position="20"/>
    </location>
</feature>
<reference evidence="3" key="1">
    <citation type="submission" date="2021-04" db="EMBL/GenBank/DDBJ databases">
        <authorList>
            <consortium name="Molecular Ecology Group"/>
        </authorList>
    </citation>
    <scope>NUCLEOTIDE SEQUENCE</scope>
</reference>
<keyword evidence="2" id="KW-0732">Signal</keyword>
<name>A0A8S3YN00_9EUPU</name>
<protein>
    <recommendedName>
        <fullName evidence="5">Secreted protein</fullName>
    </recommendedName>
</protein>
<feature type="compositionally biased region" description="Polar residues" evidence="1">
    <location>
        <begin position="27"/>
        <end position="44"/>
    </location>
</feature>
<keyword evidence="4" id="KW-1185">Reference proteome</keyword>
<evidence type="ECO:0008006" key="5">
    <source>
        <dbReference type="Google" id="ProtNLM"/>
    </source>
</evidence>
<feature type="chain" id="PRO_5035939135" description="Secreted protein" evidence="2">
    <location>
        <begin position="21"/>
        <end position="71"/>
    </location>
</feature>
<accession>A0A8S3YN00</accession>
<comment type="caution">
    <text evidence="3">The sequence shown here is derived from an EMBL/GenBank/DDBJ whole genome shotgun (WGS) entry which is preliminary data.</text>
</comment>
<sequence length="71" mass="8343">MSLQSAHVLWPLMSFLYVTSLSSMNRATKFSTSSQRQRVEISSSGRRRADMQTSTERYKMICHRRRTCPRN</sequence>
<evidence type="ECO:0000256" key="1">
    <source>
        <dbReference type="SAM" id="MobiDB-lite"/>
    </source>
</evidence>